<evidence type="ECO:0000259" key="3">
    <source>
        <dbReference type="PROSITE" id="PS01180"/>
    </source>
</evidence>
<dbReference type="PROSITE" id="PS01180">
    <property type="entry name" value="CUB"/>
    <property type="match status" value="1"/>
</dbReference>
<dbReference type="InterPro" id="IPR058698">
    <property type="entry name" value="CUB_metazoa"/>
</dbReference>
<keyword evidence="5" id="KW-1185">Reference proteome</keyword>
<dbReference type="Pfam" id="PF26080">
    <property type="entry name" value="CUB_animal"/>
    <property type="match status" value="1"/>
</dbReference>
<comment type="caution">
    <text evidence="4">The sequence shown here is derived from an EMBL/GenBank/DDBJ whole genome shotgun (WGS) entry which is preliminary data.</text>
</comment>
<sequence>MDIYTNHRNLTEVLKNYQEIIQDRNHRNFVKLPVLPTATSAYSPYTEKITKEQDTVSDRVDFHYPSMELDKDDDIESDFGSITDIQPTKEKRYMFLQSQKVAPGEEALQDVRKTSRPIFRTQKSTRLSFIQKIPKTGSGGNRNTKYEERDFGGASTKSKINNLLKRYLAKLFIEKYNSSSLSKSVRPSNFSKFNAEENLNEDAKTKLFPGNTLWDLKNKTVDKIKKIFSLFTIVQFNHTICDATNSAGTYQGICYTAAECSTLGGTPLGIVPAAMGSVVYVTIGTCGDSSSQNCSYFESPNYPDYYPSDGVTVVPTTTEPTTTTEESGNTPDPRLTFYLYGKHWARQGDDTLSCVFNVNKLNDNISKMRIDFLDLELIGPTNGTCMDERLIISGQNTNNQIPVICGYNTGQHVYVDVSSLSGPLQLSVLASVASSKRFRIRVCQFEDSCLEPSSNCLQYYTGITGVISSFNYDQPSMFARSAPGYLNDLNYAICIRREEGYCSITYRNVVNGMEYPFQLVNVDEYGDPTLNPGQAGADIFNCPDDYIVIGNTRLCGERFNDGSMLEDFTVNADVTDTGAGPIVIPVRTDSSVTGLGFKLFYTQNPCITDY</sequence>
<protein>
    <recommendedName>
        <fullName evidence="3">CUB domain-containing protein</fullName>
    </recommendedName>
</protein>
<keyword evidence="1" id="KW-1015">Disulfide bond</keyword>
<evidence type="ECO:0000256" key="1">
    <source>
        <dbReference type="ARBA" id="ARBA00023157"/>
    </source>
</evidence>
<evidence type="ECO:0000313" key="5">
    <source>
        <dbReference type="Proteomes" id="UP001162164"/>
    </source>
</evidence>
<gene>
    <name evidence="4" type="ORF">NQ317_001285</name>
</gene>
<proteinExistence type="predicted"/>
<dbReference type="InterPro" id="IPR000859">
    <property type="entry name" value="CUB_dom"/>
</dbReference>
<organism evidence="4 5">
    <name type="scientific">Molorchus minor</name>
    <dbReference type="NCBI Taxonomy" id="1323400"/>
    <lineage>
        <taxon>Eukaryota</taxon>
        <taxon>Metazoa</taxon>
        <taxon>Ecdysozoa</taxon>
        <taxon>Arthropoda</taxon>
        <taxon>Hexapoda</taxon>
        <taxon>Insecta</taxon>
        <taxon>Pterygota</taxon>
        <taxon>Neoptera</taxon>
        <taxon>Endopterygota</taxon>
        <taxon>Coleoptera</taxon>
        <taxon>Polyphaga</taxon>
        <taxon>Cucujiformia</taxon>
        <taxon>Chrysomeloidea</taxon>
        <taxon>Cerambycidae</taxon>
        <taxon>Lamiinae</taxon>
        <taxon>Monochamini</taxon>
        <taxon>Molorchus</taxon>
    </lineage>
</organism>
<name>A0ABQ9JPI5_9CUCU</name>
<dbReference type="Proteomes" id="UP001162164">
    <property type="component" value="Unassembled WGS sequence"/>
</dbReference>
<evidence type="ECO:0000313" key="4">
    <source>
        <dbReference type="EMBL" id="KAJ8979796.1"/>
    </source>
</evidence>
<dbReference type="EMBL" id="JAPWTJ010000313">
    <property type="protein sequence ID" value="KAJ8979796.1"/>
    <property type="molecule type" value="Genomic_DNA"/>
</dbReference>
<comment type="caution">
    <text evidence="2">Lacks conserved residue(s) required for the propagation of feature annotation.</text>
</comment>
<dbReference type="PANTHER" id="PTHR33236">
    <property type="entry name" value="INTRAFLAGELLAR TRANSPORT PROTEIN 122 FAMILY PROTEIN-RELATED"/>
    <property type="match status" value="1"/>
</dbReference>
<accession>A0ABQ9JPI5</accession>
<reference evidence="4" key="1">
    <citation type="journal article" date="2023" name="Insect Mol. Biol.">
        <title>Genome sequencing provides insights into the evolution of gene families encoding plant cell wall-degrading enzymes in longhorned beetles.</title>
        <authorList>
            <person name="Shin N.R."/>
            <person name="Okamura Y."/>
            <person name="Kirsch R."/>
            <person name="Pauchet Y."/>
        </authorList>
    </citation>
    <scope>NUCLEOTIDE SEQUENCE</scope>
    <source>
        <tissue evidence="4">Midgut</tissue>
    </source>
</reference>
<feature type="domain" description="CUB" evidence="3">
    <location>
        <begin position="286"/>
        <end position="445"/>
    </location>
</feature>
<evidence type="ECO:0000256" key="2">
    <source>
        <dbReference type="PROSITE-ProRule" id="PRU00059"/>
    </source>
</evidence>
<dbReference type="PANTHER" id="PTHR33236:SF11">
    <property type="entry name" value="CUB DOMAIN-CONTAINING PROTEIN"/>
    <property type="match status" value="1"/>
</dbReference>